<dbReference type="InterPro" id="IPR006171">
    <property type="entry name" value="TOPRIM_dom"/>
</dbReference>
<dbReference type="GO" id="GO:0006269">
    <property type="term" value="P:DNA replication, synthesis of primer"/>
    <property type="evidence" value="ECO:0007669"/>
    <property type="project" value="UniProtKB-KW"/>
</dbReference>
<evidence type="ECO:0000256" key="2">
    <source>
        <dbReference type="ARBA" id="ARBA00022515"/>
    </source>
</evidence>
<accession>A0A379FTN4</accession>
<dbReference type="Pfam" id="PF13362">
    <property type="entry name" value="Toprim_3"/>
    <property type="match status" value="1"/>
</dbReference>
<keyword evidence="5" id="KW-0235">DNA replication</keyword>
<evidence type="ECO:0000313" key="8">
    <source>
        <dbReference type="EMBL" id="SUC32026.1"/>
    </source>
</evidence>
<dbReference type="InterPro" id="IPR034154">
    <property type="entry name" value="TOPRIM_DnaG/twinkle"/>
</dbReference>
<dbReference type="InterPro" id="IPR055570">
    <property type="entry name" value="DUF7146"/>
</dbReference>
<evidence type="ECO:0000256" key="1">
    <source>
        <dbReference type="ARBA" id="ARBA00022478"/>
    </source>
</evidence>
<name>A0A379FTN4_PRORE</name>
<dbReference type="Pfam" id="PF08273">
    <property type="entry name" value="Zn_Ribbon_Prim"/>
    <property type="match status" value="1"/>
</dbReference>
<dbReference type="GO" id="GO:0000428">
    <property type="term" value="C:DNA-directed RNA polymerase complex"/>
    <property type="evidence" value="ECO:0007669"/>
    <property type="project" value="UniProtKB-KW"/>
</dbReference>
<keyword evidence="1" id="KW-0240">DNA-directed RNA polymerase</keyword>
<dbReference type="GeneID" id="93673738"/>
<evidence type="ECO:0000256" key="3">
    <source>
        <dbReference type="ARBA" id="ARBA00022679"/>
    </source>
</evidence>
<protein>
    <submittedName>
        <fullName evidence="8">Uncharacterized protein conserved in bacteria</fullName>
    </submittedName>
</protein>
<organism evidence="8 9">
    <name type="scientific">Providencia rettgeri</name>
    <dbReference type="NCBI Taxonomy" id="587"/>
    <lineage>
        <taxon>Bacteria</taxon>
        <taxon>Pseudomonadati</taxon>
        <taxon>Pseudomonadota</taxon>
        <taxon>Gammaproteobacteria</taxon>
        <taxon>Enterobacterales</taxon>
        <taxon>Morganellaceae</taxon>
        <taxon>Providencia</taxon>
    </lineage>
</organism>
<dbReference type="InterPro" id="IPR013237">
    <property type="entry name" value="Phage_T7_Gp4_N"/>
</dbReference>
<evidence type="ECO:0000256" key="5">
    <source>
        <dbReference type="ARBA" id="ARBA00022705"/>
    </source>
</evidence>
<dbReference type="GO" id="GO:0004386">
    <property type="term" value="F:helicase activity"/>
    <property type="evidence" value="ECO:0007669"/>
    <property type="project" value="InterPro"/>
</dbReference>
<keyword evidence="6" id="KW-0804">Transcription</keyword>
<dbReference type="GO" id="GO:0003677">
    <property type="term" value="F:DNA binding"/>
    <property type="evidence" value="ECO:0007669"/>
    <property type="project" value="InterPro"/>
</dbReference>
<dbReference type="SUPFAM" id="SSF57783">
    <property type="entry name" value="Zinc beta-ribbon"/>
    <property type="match status" value="1"/>
</dbReference>
<reference evidence="8 9" key="1">
    <citation type="submission" date="2018-06" db="EMBL/GenBank/DDBJ databases">
        <authorList>
            <consortium name="Pathogen Informatics"/>
            <person name="Doyle S."/>
        </authorList>
    </citation>
    <scope>NUCLEOTIDE SEQUENCE [LARGE SCALE GENOMIC DNA]</scope>
    <source>
        <strain evidence="8 9">NCTC11801</strain>
    </source>
</reference>
<dbReference type="CDD" id="cd01029">
    <property type="entry name" value="TOPRIM_primases"/>
    <property type="match status" value="1"/>
</dbReference>
<dbReference type="GO" id="GO:0008270">
    <property type="term" value="F:zinc ion binding"/>
    <property type="evidence" value="ECO:0007669"/>
    <property type="project" value="InterPro"/>
</dbReference>
<feature type="domain" description="DNA primase/helicase Gp4 N-terminal Bacteriophage T7-like" evidence="7">
    <location>
        <begin position="28"/>
        <end position="63"/>
    </location>
</feature>
<proteinExistence type="predicted"/>
<dbReference type="SMART" id="SM00778">
    <property type="entry name" value="Prim_Zn_Ribbon"/>
    <property type="match status" value="1"/>
</dbReference>
<dbReference type="Pfam" id="PF23639">
    <property type="entry name" value="DUF7146"/>
    <property type="match status" value="1"/>
</dbReference>
<dbReference type="EMBL" id="UGTZ01000001">
    <property type="protein sequence ID" value="SUC32026.1"/>
    <property type="molecule type" value="Genomic_DNA"/>
</dbReference>
<dbReference type="Gene3D" id="3.90.580.10">
    <property type="entry name" value="Zinc finger, CHC2-type domain"/>
    <property type="match status" value="1"/>
</dbReference>
<sequence length="325" mass="36345">MNTIEAAKGHWEKILAYYELPPITGNKHYAGECPICGRKGKFRIDDRDGRGTWICTCGSGNGIQLLERVTGKSFKTLADELDNILGIARDKETIYPTKVDSAEDNRVRFVNAYSRMPNLKETSAAKYLQNRGIFTLPMEQVRFCANQPIHGYSGHFQAIWALATDARGQLCYVHRTYLQGDKKANVTPDKKMDSLQEKNYLQYAKSVAIRMFPVSSTLGIAEGIETALSCKQIYGVNTWAAMNAGFMEKFVAPKGVKHLIVFADNDWSATGEAAAYACANKNLLSNNDIEKVSVRYPDLGDFNDLLTQGCEARERVFIRKQREAA</sequence>
<evidence type="ECO:0000256" key="4">
    <source>
        <dbReference type="ARBA" id="ARBA00022695"/>
    </source>
</evidence>
<evidence type="ECO:0000259" key="7">
    <source>
        <dbReference type="SMART" id="SM00778"/>
    </source>
</evidence>
<dbReference type="RefSeq" id="WP_115167530.1">
    <property type="nucleotide sequence ID" value="NZ_CP077317.1"/>
</dbReference>
<dbReference type="InterPro" id="IPR036977">
    <property type="entry name" value="DNA_primase_Znf_CHC2"/>
</dbReference>
<keyword evidence="3" id="KW-0808">Transferase</keyword>
<gene>
    <name evidence="8" type="ORF">NCTC11801_02999</name>
</gene>
<evidence type="ECO:0000313" key="9">
    <source>
        <dbReference type="Proteomes" id="UP000254208"/>
    </source>
</evidence>
<keyword evidence="2" id="KW-0639">Primosome</keyword>
<keyword evidence="4" id="KW-0548">Nucleotidyltransferase</keyword>
<dbReference type="Proteomes" id="UP000254208">
    <property type="component" value="Unassembled WGS sequence"/>
</dbReference>
<dbReference type="AlphaFoldDB" id="A0A379FTN4"/>
<dbReference type="GO" id="GO:1990077">
    <property type="term" value="C:primosome complex"/>
    <property type="evidence" value="ECO:0007669"/>
    <property type="project" value="UniProtKB-KW"/>
</dbReference>
<evidence type="ECO:0000256" key="6">
    <source>
        <dbReference type="ARBA" id="ARBA00023163"/>
    </source>
</evidence>
<dbReference type="GO" id="GO:0016779">
    <property type="term" value="F:nucleotidyltransferase activity"/>
    <property type="evidence" value="ECO:0007669"/>
    <property type="project" value="UniProtKB-KW"/>
</dbReference>